<dbReference type="CDD" id="cd07432">
    <property type="entry name" value="PHP_HisPPase"/>
    <property type="match status" value="1"/>
</dbReference>
<evidence type="ECO:0000313" key="2">
    <source>
        <dbReference type="EMBL" id="BCO10784.1"/>
    </source>
</evidence>
<accession>A0A915U3Q2</accession>
<dbReference type="InterPro" id="IPR003141">
    <property type="entry name" value="Pol/His_phosphatase_N"/>
</dbReference>
<dbReference type="SUPFAM" id="SSF89550">
    <property type="entry name" value="PHP domain-like"/>
    <property type="match status" value="1"/>
</dbReference>
<reference evidence="2" key="1">
    <citation type="submission" date="2020-12" db="EMBL/GenBank/DDBJ databases">
        <title>Desulfobium dissulfuricans gen. nov., sp. nov., a novel mesophilic, sulfate-reducing bacterium isolated from a deep-sea hydrothermal vent.</title>
        <authorList>
            <person name="Hashimoto Y."/>
            <person name="Tame A."/>
            <person name="Sawayama S."/>
            <person name="Miyazaki J."/>
            <person name="Takai K."/>
            <person name="Nakagawa S."/>
        </authorList>
    </citation>
    <scope>NUCLEOTIDE SEQUENCE</scope>
    <source>
        <strain evidence="2">GF1</strain>
    </source>
</reference>
<keyword evidence="3" id="KW-1185">Reference proteome</keyword>
<organism evidence="2 3">
    <name type="scientific">Desulfolithobacter dissulfuricans</name>
    <dbReference type="NCBI Taxonomy" id="2795293"/>
    <lineage>
        <taxon>Bacteria</taxon>
        <taxon>Pseudomonadati</taxon>
        <taxon>Thermodesulfobacteriota</taxon>
        <taxon>Desulfobulbia</taxon>
        <taxon>Desulfobulbales</taxon>
        <taxon>Desulfobulbaceae</taxon>
        <taxon>Desulfolithobacter</taxon>
    </lineage>
</organism>
<gene>
    <name evidence="2" type="ORF">GF1_31600</name>
</gene>
<dbReference type="Gene3D" id="3.20.20.140">
    <property type="entry name" value="Metal-dependent hydrolases"/>
    <property type="match status" value="1"/>
</dbReference>
<dbReference type="GO" id="GO:0004534">
    <property type="term" value="F:5'-3' RNA exonuclease activity"/>
    <property type="evidence" value="ECO:0007669"/>
    <property type="project" value="TreeGrafter"/>
</dbReference>
<proteinExistence type="predicted"/>
<dbReference type="SMART" id="SM00481">
    <property type="entry name" value="POLIIIAc"/>
    <property type="match status" value="1"/>
</dbReference>
<evidence type="ECO:0000259" key="1">
    <source>
        <dbReference type="SMART" id="SM00481"/>
    </source>
</evidence>
<dbReference type="Pfam" id="PF13263">
    <property type="entry name" value="PHP_C"/>
    <property type="match status" value="1"/>
</dbReference>
<dbReference type="InterPro" id="IPR016195">
    <property type="entry name" value="Pol/histidinol_Pase-like"/>
</dbReference>
<feature type="domain" description="Polymerase/histidinol phosphatase N-terminal" evidence="1">
    <location>
        <begin position="3"/>
        <end position="69"/>
    </location>
</feature>
<dbReference type="RefSeq" id="WP_267927501.1">
    <property type="nucleotide sequence ID" value="NZ_AP024233.1"/>
</dbReference>
<dbReference type="Pfam" id="PF02811">
    <property type="entry name" value="PHP"/>
    <property type="match status" value="1"/>
</dbReference>
<dbReference type="AlphaFoldDB" id="A0A915U3Q2"/>
<sequence length="203" mass="22451">MKFDIHVHTTLSPCSQLELADILARAQVQGLDGVCITDHDTMAVRHQLNEGIQANGLCVIFGMEYATAEGDFLLFGPYEGLRPGLPARLVLRHVADTGGVAVAAHPFRARRPTSEHLIHHRWCRIVEGVNGRNSVTENQAVIRWEQRYGVSLVGGSDAHALAELGRVPTELLTPVTTRSEFIQALRRGTYRQVRPRELSCRAA</sequence>
<protein>
    <submittedName>
        <fullName evidence="2">Histidinol-phosphatase</fullName>
    </submittedName>
</protein>
<dbReference type="Proteomes" id="UP001063350">
    <property type="component" value="Chromosome"/>
</dbReference>
<dbReference type="EMBL" id="AP024233">
    <property type="protein sequence ID" value="BCO10784.1"/>
    <property type="molecule type" value="Genomic_DNA"/>
</dbReference>
<dbReference type="PANTHER" id="PTHR42924">
    <property type="entry name" value="EXONUCLEASE"/>
    <property type="match status" value="1"/>
</dbReference>
<dbReference type="InterPro" id="IPR052018">
    <property type="entry name" value="PHP_domain"/>
</dbReference>
<name>A0A915U3Q2_9BACT</name>
<dbReference type="PANTHER" id="PTHR42924:SF3">
    <property type="entry name" value="POLYMERASE_HISTIDINOL PHOSPHATASE N-TERMINAL DOMAIN-CONTAINING PROTEIN"/>
    <property type="match status" value="1"/>
</dbReference>
<dbReference type="KEGG" id="ddu:GF1_31600"/>
<dbReference type="GO" id="GO:0035312">
    <property type="term" value="F:5'-3' DNA exonuclease activity"/>
    <property type="evidence" value="ECO:0007669"/>
    <property type="project" value="TreeGrafter"/>
</dbReference>
<dbReference type="InterPro" id="IPR004013">
    <property type="entry name" value="PHP_dom"/>
</dbReference>
<evidence type="ECO:0000313" key="3">
    <source>
        <dbReference type="Proteomes" id="UP001063350"/>
    </source>
</evidence>